<dbReference type="SUPFAM" id="SSF160387">
    <property type="entry name" value="NosL/MerB-like"/>
    <property type="match status" value="1"/>
</dbReference>
<dbReference type="AlphaFoldDB" id="A0A2I1NAV9"/>
<reference evidence="1 2" key="1">
    <citation type="submission" date="2017-12" db="EMBL/GenBank/DDBJ databases">
        <title>Phylogenetic diversity of female urinary microbiome.</title>
        <authorList>
            <person name="Thomas-White K."/>
            <person name="Wolfe A.J."/>
        </authorList>
    </citation>
    <scope>NUCLEOTIDE SEQUENCE [LARGE SCALE GENOMIC DNA]</scope>
    <source>
        <strain evidence="1 2">UMB0112</strain>
    </source>
</reference>
<dbReference type="RefSeq" id="WP_101637076.1">
    <property type="nucleotide sequence ID" value="NZ_PKHU01000003.1"/>
</dbReference>
<dbReference type="Pfam" id="PF05573">
    <property type="entry name" value="NosL"/>
    <property type="match status" value="1"/>
</dbReference>
<gene>
    <name evidence="1" type="ORF">CYJ41_03885</name>
</gene>
<accession>A0A2I1NAV9</accession>
<evidence type="ECO:0000313" key="2">
    <source>
        <dbReference type="Proteomes" id="UP000234639"/>
    </source>
</evidence>
<dbReference type="Gene3D" id="3.30.70.2050">
    <property type="match status" value="1"/>
</dbReference>
<comment type="caution">
    <text evidence="1">The sequence shown here is derived from an EMBL/GenBank/DDBJ whole genome shotgun (WGS) entry which is preliminary data.</text>
</comment>
<dbReference type="PANTHER" id="PTHR41247:SF1">
    <property type="entry name" value="HTH-TYPE TRANSCRIPTIONAL REPRESSOR YCNK"/>
    <property type="match status" value="1"/>
</dbReference>
<dbReference type="PANTHER" id="PTHR41247">
    <property type="entry name" value="HTH-TYPE TRANSCRIPTIONAL REPRESSOR YCNK"/>
    <property type="match status" value="1"/>
</dbReference>
<organism evidence="1 2">
    <name type="scientific">Campylobacter ureolyticus</name>
    <dbReference type="NCBI Taxonomy" id="827"/>
    <lineage>
        <taxon>Bacteria</taxon>
        <taxon>Pseudomonadati</taxon>
        <taxon>Campylobacterota</taxon>
        <taxon>Epsilonproteobacteria</taxon>
        <taxon>Campylobacterales</taxon>
        <taxon>Campylobacteraceae</taxon>
        <taxon>Campylobacter</taxon>
    </lineage>
</organism>
<dbReference type="InterPro" id="IPR008719">
    <property type="entry name" value="N2O_reductase_NosL"/>
</dbReference>
<proteinExistence type="predicted"/>
<sequence>MERRNFLKTTGLVFLAGSIGFSPNLFAKMDMSEIDFREVKPGEAIILQDGDGKEFCIVCGMSLIKFYKTSHASDYDVNGKDEIHQYCSIHCMFEEAMSEKVEIKNPKVVDAKTLKFIDSKNAFYVYGSNKPATMATVSSYAFENEDDAKEFKNNFGGEILSFGEISKKVEESLADDIALIDKRQKMAALKGEEIYKASCADIKEKFNTSGRAKAYLIKNKPCGDLNPKELSQVAHYLKRR</sequence>
<name>A0A2I1NAV9_9BACT</name>
<dbReference type="EMBL" id="PKHU01000003">
    <property type="protein sequence ID" value="PKZ29506.1"/>
    <property type="molecule type" value="Genomic_DNA"/>
</dbReference>
<evidence type="ECO:0008006" key="3">
    <source>
        <dbReference type="Google" id="ProtNLM"/>
    </source>
</evidence>
<protein>
    <recommendedName>
        <fullName evidence="3">NosL</fullName>
    </recommendedName>
</protein>
<evidence type="ECO:0000313" key="1">
    <source>
        <dbReference type="EMBL" id="PKZ29506.1"/>
    </source>
</evidence>
<dbReference type="Proteomes" id="UP000234639">
    <property type="component" value="Unassembled WGS sequence"/>
</dbReference>